<sequence length="310" mass="35104">MQGFNKYYPPEYDDEKHKSLNSFRGKHALGDRARKIDQGILITRFELPFNIWCGTCDAHIGMGVRYNSEKKKIGMYYSTPIFSFRCKCHLCSGWFEIQTDPQNTRYVVVSGARKKEEDWDPEENGGYAVHDTEGKAEPVDPLAALEKTTDAETNLTKVPAPRIEQLQAASDRYNADPYSHSLRVRKRFREEKKIEKEKDKVDQGIKERYGLPADLKLIRPDEQSETEAKDEWKKGRRGLDLKRRRLAMDAPIVIPTAKSGSASSTGGSSALSALRLRILANSARRVQPLVGPLHTDSKLSGVVTRRKPVP</sequence>
<dbReference type="Proteomes" id="UP000814140">
    <property type="component" value="Unassembled WGS sequence"/>
</dbReference>
<protein>
    <submittedName>
        <fullName evidence="1">DUF572-domain-containing protein</fullName>
    </submittedName>
</protein>
<proteinExistence type="predicted"/>
<accession>A0ACB8TG60</accession>
<dbReference type="EMBL" id="MU277190">
    <property type="protein sequence ID" value="KAI0067360.1"/>
    <property type="molecule type" value="Genomic_DNA"/>
</dbReference>
<reference evidence="1" key="2">
    <citation type="journal article" date="2022" name="New Phytol.">
        <title>Evolutionary transition to the ectomycorrhizal habit in the genomes of a hyperdiverse lineage of mushroom-forming fungi.</title>
        <authorList>
            <person name="Looney B."/>
            <person name="Miyauchi S."/>
            <person name="Morin E."/>
            <person name="Drula E."/>
            <person name="Courty P.E."/>
            <person name="Kohler A."/>
            <person name="Kuo A."/>
            <person name="LaButti K."/>
            <person name="Pangilinan J."/>
            <person name="Lipzen A."/>
            <person name="Riley R."/>
            <person name="Andreopoulos W."/>
            <person name="He G."/>
            <person name="Johnson J."/>
            <person name="Nolan M."/>
            <person name="Tritt A."/>
            <person name="Barry K.W."/>
            <person name="Grigoriev I.V."/>
            <person name="Nagy L.G."/>
            <person name="Hibbett D."/>
            <person name="Henrissat B."/>
            <person name="Matheny P.B."/>
            <person name="Labbe J."/>
            <person name="Martin F.M."/>
        </authorList>
    </citation>
    <scope>NUCLEOTIDE SEQUENCE</scope>
    <source>
        <strain evidence="1">HHB10654</strain>
    </source>
</reference>
<reference evidence="1" key="1">
    <citation type="submission" date="2021-03" db="EMBL/GenBank/DDBJ databases">
        <authorList>
            <consortium name="DOE Joint Genome Institute"/>
            <person name="Ahrendt S."/>
            <person name="Looney B.P."/>
            <person name="Miyauchi S."/>
            <person name="Morin E."/>
            <person name="Drula E."/>
            <person name="Courty P.E."/>
            <person name="Chicoki N."/>
            <person name="Fauchery L."/>
            <person name="Kohler A."/>
            <person name="Kuo A."/>
            <person name="Labutti K."/>
            <person name="Pangilinan J."/>
            <person name="Lipzen A."/>
            <person name="Riley R."/>
            <person name="Andreopoulos W."/>
            <person name="He G."/>
            <person name="Johnson J."/>
            <person name="Barry K.W."/>
            <person name="Grigoriev I.V."/>
            <person name="Nagy L."/>
            <person name="Hibbett D."/>
            <person name="Henrissat B."/>
            <person name="Matheny P.B."/>
            <person name="Labbe J."/>
            <person name="Martin F."/>
        </authorList>
    </citation>
    <scope>NUCLEOTIDE SEQUENCE</scope>
    <source>
        <strain evidence="1">HHB10654</strain>
    </source>
</reference>
<evidence type="ECO:0000313" key="2">
    <source>
        <dbReference type="Proteomes" id="UP000814140"/>
    </source>
</evidence>
<evidence type="ECO:0000313" key="1">
    <source>
        <dbReference type="EMBL" id="KAI0067360.1"/>
    </source>
</evidence>
<comment type="caution">
    <text evidence="1">The sequence shown here is derived from an EMBL/GenBank/DDBJ whole genome shotgun (WGS) entry which is preliminary data.</text>
</comment>
<keyword evidence="2" id="KW-1185">Reference proteome</keyword>
<gene>
    <name evidence="1" type="ORF">BV25DRAFT_1819685</name>
</gene>
<name>A0ACB8TG60_9AGAM</name>
<organism evidence="1 2">
    <name type="scientific">Artomyces pyxidatus</name>
    <dbReference type="NCBI Taxonomy" id="48021"/>
    <lineage>
        <taxon>Eukaryota</taxon>
        <taxon>Fungi</taxon>
        <taxon>Dikarya</taxon>
        <taxon>Basidiomycota</taxon>
        <taxon>Agaricomycotina</taxon>
        <taxon>Agaricomycetes</taxon>
        <taxon>Russulales</taxon>
        <taxon>Auriscalpiaceae</taxon>
        <taxon>Artomyces</taxon>
    </lineage>
</organism>